<evidence type="ECO:0000313" key="2">
    <source>
        <dbReference type="WBParaSite" id="Hba_06352"/>
    </source>
</evidence>
<keyword evidence="1" id="KW-1185">Reference proteome</keyword>
<dbReference type="WBParaSite" id="Hba_06352">
    <property type="protein sequence ID" value="Hba_06352"/>
    <property type="gene ID" value="Hba_06352"/>
</dbReference>
<accession>A0A1I7WMN9</accession>
<proteinExistence type="predicted"/>
<protein>
    <submittedName>
        <fullName evidence="2">Uncharacterized protein</fullName>
    </submittedName>
</protein>
<dbReference type="Proteomes" id="UP000095283">
    <property type="component" value="Unplaced"/>
</dbReference>
<dbReference type="AlphaFoldDB" id="A0A1I7WMN9"/>
<evidence type="ECO:0000313" key="1">
    <source>
        <dbReference type="Proteomes" id="UP000095283"/>
    </source>
</evidence>
<name>A0A1I7WMN9_HETBA</name>
<organism evidence="1 2">
    <name type="scientific">Heterorhabditis bacteriophora</name>
    <name type="common">Entomopathogenic nematode worm</name>
    <dbReference type="NCBI Taxonomy" id="37862"/>
    <lineage>
        <taxon>Eukaryota</taxon>
        <taxon>Metazoa</taxon>
        <taxon>Ecdysozoa</taxon>
        <taxon>Nematoda</taxon>
        <taxon>Chromadorea</taxon>
        <taxon>Rhabditida</taxon>
        <taxon>Rhabditina</taxon>
        <taxon>Rhabditomorpha</taxon>
        <taxon>Strongyloidea</taxon>
        <taxon>Heterorhabditidae</taxon>
        <taxon>Heterorhabditis</taxon>
    </lineage>
</organism>
<reference evidence="2" key="1">
    <citation type="submission" date="2016-11" db="UniProtKB">
        <authorList>
            <consortium name="WormBaseParasite"/>
        </authorList>
    </citation>
    <scope>IDENTIFICATION</scope>
</reference>
<sequence length="59" mass="6829">MAAPHYQHTFEQCRLGLLVFSLDHVKHCMILSIFLYSSMNSVFQSTHFLLPKRTPTSFA</sequence>